<organism evidence="7 8">
    <name type="scientific">Cordyceps javanica</name>
    <dbReference type="NCBI Taxonomy" id="43265"/>
    <lineage>
        <taxon>Eukaryota</taxon>
        <taxon>Fungi</taxon>
        <taxon>Dikarya</taxon>
        <taxon>Ascomycota</taxon>
        <taxon>Pezizomycotina</taxon>
        <taxon>Sordariomycetes</taxon>
        <taxon>Hypocreomycetidae</taxon>
        <taxon>Hypocreales</taxon>
        <taxon>Cordycipitaceae</taxon>
        <taxon>Cordyceps</taxon>
    </lineage>
</organism>
<name>A0A545V4R5_9HYPO</name>
<evidence type="ECO:0000313" key="7">
    <source>
        <dbReference type="EMBL" id="TQV96694.1"/>
    </source>
</evidence>
<dbReference type="GO" id="GO:0004497">
    <property type="term" value="F:monooxygenase activity"/>
    <property type="evidence" value="ECO:0007669"/>
    <property type="project" value="UniProtKB-KW"/>
</dbReference>
<dbReference type="SUPFAM" id="SSF51905">
    <property type="entry name" value="FAD/NAD(P)-binding domain"/>
    <property type="match status" value="1"/>
</dbReference>
<keyword evidence="5" id="KW-0503">Monooxygenase</keyword>
<evidence type="ECO:0000256" key="3">
    <source>
        <dbReference type="ARBA" id="ARBA00022827"/>
    </source>
</evidence>
<protein>
    <submittedName>
        <fullName evidence="7">FAD binding domain-containing protein</fullName>
    </submittedName>
</protein>
<dbReference type="OrthoDB" id="655030at2759"/>
<evidence type="ECO:0000256" key="4">
    <source>
        <dbReference type="ARBA" id="ARBA00023002"/>
    </source>
</evidence>
<comment type="caution">
    <text evidence="7">The sequence shown here is derived from an EMBL/GenBank/DDBJ whole genome shotgun (WGS) entry which is preliminary data.</text>
</comment>
<sequence>MASETSTENSPLRIAIIGAGIGGLVLAQLLKNDARYSVTVYERGPAEGAGNSLVGFRILVVPEIFQRLRDQVEPQVQELLANAVGVPKMHGNRACFMDQHCRVKYRADNQAARSAISISRWKLRTALLHGLGNSVAFNMQFCSYDQDDDQVKVTFSNGQTVACDVLVGADGAGSRVRKQLLPDSTRRDTGVTIIYFKAPLTPETEAMIPWGSGGLVLTPRQSMVISYFKNPKKPYGPYDLQKIDPEDSFLMIGLGCYTNEFHNKTKSPDQMTAEELKDECLSRARDWHPLLKSLIAITVPSSVFISYLRTQELITPWHTGRVTILGDAAHRYGFLMRLCLSEPNQFLGGSMTPYLGRGATSAIFDAISLAESLKSEDGCLTDRLGQYEKLMLDSGFTAAKNSMFIHNLVFPAGNSPWFARFRNLALCIADWFLPHPKNVDEKFPVTYSLEPKNNLAARF</sequence>
<keyword evidence="3" id="KW-0274">FAD</keyword>
<accession>A0A545V4R5</accession>
<reference evidence="7 8" key="1">
    <citation type="journal article" date="2019" name="Appl. Microbiol. Biotechnol.">
        <title>Genome sequence of Isaria javanica and comparative genome analysis insights into family S53 peptidase evolution in fungal entomopathogens.</title>
        <authorList>
            <person name="Lin R."/>
            <person name="Zhang X."/>
            <person name="Xin B."/>
            <person name="Zou M."/>
            <person name="Gao Y."/>
            <person name="Qin F."/>
            <person name="Hu Q."/>
            <person name="Xie B."/>
            <person name="Cheng X."/>
        </authorList>
    </citation>
    <scope>NUCLEOTIDE SEQUENCE [LARGE SCALE GENOMIC DNA]</scope>
    <source>
        <strain evidence="7 8">IJ1G</strain>
    </source>
</reference>
<evidence type="ECO:0000256" key="1">
    <source>
        <dbReference type="ARBA" id="ARBA00001974"/>
    </source>
</evidence>
<dbReference type="PANTHER" id="PTHR47178:SF5">
    <property type="entry name" value="FAD-BINDING DOMAIN-CONTAINING PROTEIN"/>
    <property type="match status" value="1"/>
</dbReference>
<evidence type="ECO:0000256" key="2">
    <source>
        <dbReference type="ARBA" id="ARBA00022630"/>
    </source>
</evidence>
<dbReference type="GO" id="GO:0071949">
    <property type="term" value="F:FAD binding"/>
    <property type="evidence" value="ECO:0007669"/>
    <property type="project" value="InterPro"/>
</dbReference>
<dbReference type="Gene3D" id="3.50.50.60">
    <property type="entry name" value="FAD/NAD(P)-binding domain"/>
    <property type="match status" value="2"/>
</dbReference>
<keyword evidence="8" id="KW-1185">Reference proteome</keyword>
<evidence type="ECO:0000313" key="8">
    <source>
        <dbReference type="Proteomes" id="UP000315783"/>
    </source>
</evidence>
<dbReference type="Pfam" id="PF01494">
    <property type="entry name" value="FAD_binding_3"/>
    <property type="match status" value="1"/>
</dbReference>
<comment type="cofactor">
    <cofactor evidence="1">
        <name>FAD</name>
        <dbReference type="ChEBI" id="CHEBI:57692"/>
    </cofactor>
</comment>
<dbReference type="InterPro" id="IPR036188">
    <property type="entry name" value="FAD/NAD-bd_sf"/>
</dbReference>
<dbReference type="Proteomes" id="UP000315783">
    <property type="component" value="Unassembled WGS sequence"/>
</dbReference>
<dbReference type="InterPro" id="IPR002938">
    <property type="entry name" value="FAD-bd"/>
</dbReference>
<evidence type="ECO:0000259" key="6">
    <source>
        <dbReference type="Pfam" id="PF01494"/>
    </source>
</evidence>
<dbReference type="AlphaFoldDB" id="A0A545V4R5"/>
<evidence type="ECO:0000256" key="5">
    <source>
        <dbReference type="ARBA" id="ARBA00023033"/>
    </source>
</evidence>
<proteinExistence type="predicted"/>
<dbReference type="EMBL" id="SPUK01000006">
    <property type="protein sequence ID" value="TQV96694.1"/>
    <property type="molecule type" value="Genomic_DNA"/>
</dbReference>
<keyword evidence="4" id="KW-0560">Oxidoreductase</keyword>
<dbReference type="STRING" id="43265.A0A545V4R5"/>
<dbReference type="PRINTS" id="PR00420">
    <property type="entry name" value="RNGMNOXGNASE"/>
</dbReference>
<keyword evidence="2" id="KW-0285">Flavoprotein</keyword>
<feature type="domain" description="FAD-binding" evidence="6">
    <location>
        <begin position="14"/>
        <end position="331"/>
    </location>
</feature>
<gene>
    <name evidence="7" type="ORF">IF1G_05277</name>
</gene>
<dbReference type="PANTHER" id="PTHR47178">
    <property type="entry name" value="MONOOXYGENASE, FAD-BINDING"/>
    <property type="match status" value="1"/>
</dbReference>